<keyword evidence="2" id="KW-1185">Reference proteome</keyword>
<dbReference type="InterPro" id="IPR015018">
    <property type="entry name" value="DUF1905"/>
</dbReference>
<organism evidence="1 2">
    <name type="scientific">Emticicia agri</name>
    <dbReference type="NCBI Taxonomy" id="2492393"/>
    <lineage>
        <taxon>Bacteria</taxon>
        <taxon>Pseudomonadati</taxon>
        <taxon>Bacteroidota</taxon>
        <taxon>Cytophagia</taxon>
        <taxon>Cytophagales</taxon>
        <taxon>Leadbetterellaceae</taxon>
        <taxon>Emticicia</taxon>
    </lineage>
</organism>
<dbReference type="AlphaFoldDB" id="A0A4Q5LUC1"/>
<protein>
    <submittedName>
        <fullName evidence="1">DUF1905 domain-containing protein</fullName>
    </submittedName>
</protein>
<dbReference type="SUPFAM" id="SSF141694">
    <property type="entry name" value="AF2212/PG0164-like"/>
    <property type="match status" value="1"/>
</dbReference>
<proteinExistence type="predicted"/>
<dbReference type="Pfam" id="PF08922">
    <property type="entry name" value="DUF1905"/>
    <property type="match status" value="1"/>
</dbReference>
<sequence>MSFKTALLLAGKTATGVEVPAEVVEQLNNGKRPPVKVTINGYTYPSTVAVMNGVFMLPVSAEVREKSGVSSGEIIEVSVVLDTQPRIIEVPADFQSALDKSEAAKQYFETLSNSNKKYFIGSIEQAKTAETRNRRIEKAITDLEQQKKI</sequence>
<dbReference type="Proteomes" id="UP000293162">
    <property type="component" value="Unassembled WGS sequence"/>
</dbReference>
<dbReference type="EMBL" id="SEWF01000052">
    <property type="protein sequence ID" value="RYU93212.1"/>
    <property type="molecule type" value="Genomic_DNA"/>
</dbReference>
<reference evidence="1 2" key="1">
    <citation type="submission" date="2019-02" db="EMBL/GenBank/DDBJ databases">
        <title>Bacterial novel species Emticicia sp. 17J42-9 isolated from soil.</title>
        <authorList>
            <person name="Jung H.-Y."/>
        </authorList>
    </citation>
    <scope>NUCLEOTIDE SEQUENCE [LARGE SCALE GENOMIC DNA]</scope>
    <source>
        <strain evidence="1 2">17J42-9</strain>
    </source>
</reference>
<comment type="caution">
    <text evidence="1">The sequence shown here is derived from an EMBL/GenBank/DDBJ whole genome shotgun (WGS) entry which is preliminary data.</text>
</comment>
<dbReference type="OrthoDB" id="2604865at2"/>
<name>A0A4Q5LUC1_9BACT</name>
<accession>A0A4Q5LUC1</accession>
<gene>
    <name evidence="1" type="ORF">EWM59_23315</name>
</gene>
<evidence type="ECO:0000313" key="2">
    <source>
        <dbReference type="Proteomes" id="UP000293162"/>
    </source>
</evidence>
<dbReference type="InterPro" id="IPR037079">
    <property type="entry name" value="AF2212/PG0164-like_sf"/>
</dbReference>
<evidence type="ECO:0000313" key="1">
    <source>
        <dbReference type="EMBL" id="RYU93212.1"/>
    </source>
</evidence>
<dbReference type="Gene3D" id="2.40.30.100">
    <property type="entry name" value="AF2212/PG0164-like"/>
    <property type="match status" value="1"/>
</dbReference>
<dbReference type="Pfam" id="PF13376">
    <property type="entry name" value="OmdA"/>
    <property type="match status" value="1"/>
</dbReference>